<gene>
    <name evidence="1" type="ORF">NCTC12126_01650</name>
</gene>
<name>A0A484X645_9ENTR</name>
<dbReference type="Proteomes" id="UP000351155">
    <property type="component" value="Unassembled WGS sequence"/>
</dbReference>
<reference evidence="1 2" key="1">
    <citation type="submission" date="2019-03" db="EMBL/GenBank/DDBJ databases">
        <authorList>
            <consortium name="Pathogen Informatics"/>
        </authorList>
    </citation>
    <scope>NUCLEOTIDE SEQUENCE [LARGE SCALE GENOMIC DNA]</scope>
    <source>
        <strain evidence="1 2">NCTC12126</strain>
    </source>
</reference>
<evidence type="ECO:0000313" key="2">
    <source>
        <dbReference type="Proteomes" id="UP000351155"/>
    </source>
</evidence>
<dbReference type="EMBL" id="CAADIW010000008">
    <property type="protein sequence ID" value="VFS19508.1"/>
    <property type="molecule type" value="Genomic_DNA"/>
</dbReference>
<accession>A0A484X645</accession>
<evidence type="ECO:0000313" key="1">
    <source>
        <dbReference type="EMBL" id="VFS19508.1"/>
    </source>
</evidence>
<protein>
    <submittedName>
        <fullName evidence="1">Cytoplasmic protein</fullName>
    </submittedName>
</protein>
<sequence>MRALLQPVIARELGIVLLKPGRELMSLFTAGRVLIEHQPESMAGYQTGRIPDGPATSGLKASNYGASF</sequence>
<proteinExistence type="predicted"/>
<organism evidence="1 2">
    <name type="scientific">Enterobacter cancerogenus</name>
    <dbReference type="NCBI Taxonomy" id="69218"/>
    <lineage>
        <taxon>Bacteria</taxon>
        <taxon>Pseudomonadati</taxon>
        <taxon>Pseudomonadota</taxon>
        <taxon>Gammaproteobacteria</taxon>
        <taxon>Enterobacterales</taxon>
        <taxon>Enterobacteriaceae</taxon>
        <taxon>Enterobacter</taxon>
        <taxon>Enterobacter cloacae complex</taxon>
    </lineage>
</organism>
<dbReference type="AlphaFoldDB" id="A0A484X645"/>